<evidence type="ECO:0000313" key="1">
    <source>
        <dbReference type="EMBL" id="GFG72694.1"/>
    </source>
</evidence>
<sequence>MSVEDEFAAGLASAEVQDAVDELAREVCEQVKALTRFSVTGHRTGRRQQKAK</sequence>
<proteinExistence type="predicted"/>
<gene>
    <name evidence="1" type="ORF">MBOT_00590</name>
</gene>
<comment type="caution">
    <text evidence="1">The sequence shown here is derived from an EMBL/GenBank/DDBJ whole genome shotgun (WGS) entry which is preliminary data.</text>
</comment>
<dbReference type="Proteomes" id="UP000465361">
    <property type="component" value="Unassembled WGS sequence"/>
</dbReference>
<accession>A0A7I9XRX5</accession>
<dbReference type="RefSeq" id="WP_163753179.1">
    <property type="nucleotide sequence ID" value="NZ_BLKW01000002.1"/>
</dbReference>
<evidence type="ECO:0000313" key="2">
    <source>
        <dbReference type="Proteomes" id="UP000465361"/>
    </source>
</evidence>
<keyword evidence="2" id="KW-1185">Reference proteome</keyword>
<dbReference type="EMBL" id="BLKW01000002">
    <property type="protein sequence ID" value="GFG72694.1"/>
    <property type="molecule type" value="Genomic_DNA"/>
</dbReference>
<name>A0A7I9XRX5_9MYCO</name>
<reference evidence="1 2" key="1">
    <citation type="journal article" date="2019" name="Emerg. Microbes Infect.">
        <title>Comprehensive subspecies identification of 175 nontuberculous mycobacteria species based on 7547 genomic profiles.</title>
        <authorList>
            <person name="Matsumoto Y."/>
            <person name="Kinjo T."/>
            <person name="Motooka D."/>
            <person name="Nabeya D."/>
            <person name="Jung N."/>
            <person name="Uechi K."/>
            <person name="Horii T."/>
            <person name="Iida T."/>
            <person name="Fujita J."/>
            <person name="Nakamura S."/>
        </authorList>
    </citation>
    <scope>NUCLEOTIDE SEQUENCE [LARGE SCALE GENOMIC DNA]</scope>
    <source>
        <strain evidence="1 2">JCM 17322</strain>
    </source>
</reference>
<protein>
    <submittedName>
        <fullName evidence="1">Uncharacterized protein</fullName>
    </submittedName>
</protein>
<dbReference type="AlphaFoldDB" id="A0A7I9XRX5"/>
<organism evidence="1 2">
    <name type="scientific">Mycobacterium botniense</name>
    <dbReference type="NCBI Taxonomy" id="84962"/>
    <lineage>
        <taxon>Bacteria</taxon>
        <taxon>Bacillati</taxon>
        <taxon>Actinomycetota</taxon>
        <taxon>Actinomycetes</taxon>
        <taxon>Mycobacteriales</taxon>
        <taxon>Mycobacteriaceae</taxon>
        <taxon>Mycobacterium</taxon>
    </lineage>
</organism>